<evidence type="ECO:0000256" key="1">
    <source>
        <dbReference type="SAM" id="MobiDB-lite"/>
    </source>
</evidence>
<protein>
    <submittedName>
        <fullName evidence="2">Uncharacterized protein</fullName>
    </submittedName>
</protein>
<sequence length="46" mass="5189">MRHLTQGRAEGDRPVTTTGRPARLLLTRPDNPRAKDVELLRHLTAT</sequence>
<dbReference type="Proteomes" id="UP001422759">
    <property type="component" value="Unassembled WGS sequence"/>
</dbReference>
<reference evidence="2 3" key="1">
    <citation type="journal article" date="2019" name="Int. J. Syst. Evol. Microbiol.">
        <title>The Global Catalogue of Microorganisms (GCM) 10K type strain sequencing project: providing services to taxonomists for standard genome sequencing and annotation.</title>
        <authorList>
            <consortium name="The Broad Institute Genomics Platform"/>
            <consortium name="The Broad Institute Genome Sequencing Center for Infectious Disease"/>
            <person name="Wu L."/>
            <person name="Ma J."/>
        </authorList>
    </citation>
    <scope>NUCLEOTIDE SEQUENCE [LARGE SCALE GENOMIC DNA]</scope>
    <source>
        <strain evidence="2 3">JCM 14560</strain>
    </source>
</reference>
<evidence type="ECO:0000313" key="2">
    <source>
        <dbReference type="EMBL" id="GAA2152612.1"/>
    </source>
</evidence>
<evidence type="ECO:0000313" key="3">
    <source>
        <dbReference type="Proteomes" id="UP001422759"/>
    </source>
</evidence>
<proteinExistence type="predicted"/>
<name>A0ABN3A2I3_9ACTN</name>
<dbReference type="RefSeq" id="WP_344468146.1">
    <property type="nucleotide sequence ID" value="NZ_BAAANT010000035.1"/>
</dbReference>
<dbReference type="EMBL" id="BAAANT010000035">
    <property type="protein sequence ID" value="GAA2152612.1"/>
    <property type="molecule type" value="Genomic_DNA"/>
</dbReference>
<comment type="caution">
    <text evidence="2">The sequence shown here is derived from an EMBL/GenBank/DDBJ whole genome shotgun (WGS) entry which is preliminary data.</text>
</comment>
<feature type="region of interest" description="Disordered" evidence="1">
    <location>
        <begin position="1"/>
        <end position="27"/>
    </location>
</feature>
<gene>
    <name evidence="2" type="ORF">GCM10009760_49440</name>
</gene>
<accession>A0ABN3A2I3</accession>
<keyword evidence="3" id="KW-1185">Reference proteome</keyword>
<organism evidence="2 3">
    <name type="scientific">Kitasatospora kazusensis</name>
    <dbReference type="NCBI Taxonomy" id="407974"/>
    <lineage>
        <taxon>Bacteria</taxon>
        <taxon>Bacillati</taxon>
        <taxon>Actinomycetota</taxon>
        <taxon>Actinomycetes</taxon>
        <taxon>Kitasatosporales</taxon>
        <taxon>Streptomycetaceae</taxon>
        <taxon>Kitasatospora</taxon>
    </lineage>
</organism>